<sequence>MKKLENLKGKKLGNMKDVIAGARTLGSVGIAGGTNVSLAGPCGGTGTASDPHVLETVTIYSSGGGKNDGCD</sequence>
<accession>A0A1N7IBZ8</accession>
<protein>
    <submittedName>
        <fullName evidence="1">Uncharacterized protein</fullName>
    </submittedName>
</protein>
<keyword evidence="2" id="KW-1185">Reference proteome</keyword>
<gene>
    <name evidence="1" type="ORF">SAMN05421639_10313</name>
</gene>
<evidence type="ECO:0000313" key="1">
    <source>
        <dbReference type="EMBL" id="SIS34589.1"/>
    </source>
</evidence>
<name>A0A1N7IBZ8_9FLAO</name>
<organism evidence="1 2">
    <name type="scientific">Chryseobacterium shigense</name>
    <dbReference type="NCBI Taxonomy" id="297244"/>
    <lineage>
        <taxon>Bacteria</taxon>
        <taxon>Pseudomonadati</taxon>
        <taxon>Bacteroidota</taxon>
        <taxon>Flavobacteriia</taxon>
        <taxon>Flavobacteriales</taxon>
        <taxon>Weeksellaceae</taxon>
        <taxon>Chryseobacterium group</taxon>
        <taxon>Chryseobacterium</taxon>
    </lineage>
</organism>
<dbReference type="AlphaFoldDB" id="A0A1N7IBZ8"/>
<evidence type="ECO:0000313" key="2">
    <source>
        <dbReference type="Proteomes" id="UP000186373"/>
    </source>
</evidence>
<reference evidence="2" key="1">
    <citation type="submission" date="2017-01" db="EMBL/GenBank/DDBJ databases">
        <authorList>
            <person name="Varghese N."/>
            <person name="Submissions S."/>
        </authorList>
    </citation>
    <scope>NUCLEOTIDE SEQUENCE [LARGE SCALE GENOMIC DNA]</scope>
    <source>
        <strain evidence="2">DSM 17126</strain>
    </source>
</reference>
<dbReference type="OrthoDB" id="1274428at2"/>
<proteinExistence type="predicted"/>
<dbReference type="EMBL" id="FTNY01000003">
    <property type="protein sequence ID" value="SIS34589.1"/>
    <property type="molecule type" value="Genomic_DNA"/>
</dbReference>
<dbReference type="RefSeq" id="WP_073335579.1">
    <property type="nucleotide sequence ID" value="NZ_FTNY01000003.1"/>
</dbReference>
<dbReference type="Proteomes" id="UP000186373">
    <property type="component" value="Unassembled WGS sequence"/>
</dbReference>